<keyword evidence="2" id="KW-1185">Reference proteome</keyword>
<dbReference type="Proteomes" id="UP000828390">
    <property type="component" value="Unassembled WGS sequence"/>
</dbReference>
<proteinExistence type="predicted"/>
<dbReference type="AlphaFoldDB" id="A0A9D4L5Y2"/>
<reference evidence="1" key="2">
    <citation type="submission" date="2020-11" db="EMBL/GenBank/DDBJ databases">
        <authorList>
            <person name="McCartney M.A."/>
            <person name="Auch B."/>
            <person name="Kono T."/>
            <person name="Mallez S."/>
            <person name="Becker A."/>
            <person name="Gohl D.M."/>
            <person name="Silverstein K.A.T."/>
            <person name="Koren S."/>
            <person name="Bechman K.B."/>
            <person name="Herman A."/>
            <person name="Abrahante J.E."/>
            <person name="Garbe J."/>
        </authorList>
    </citation>
    <scope>NUCLEOTIDE SEQUENCE</scope>
    <source>
        <strain evidence="1">Duluth1</strain>
        <tissue evidence="1">Whole animal</tissue>
    </source>
</reference>
<evidence type="ECO:0000313" key="1">
    <source>
        <dbReference type="EMBL" id="KAH3851066.1"/>
    </source>
</evidence>
<dbReference type="EMBL" id="JAIWYP010000003">
    <property type="protein sequence ID" value="KAH3851066.1"/>
    <property type="molecule type" value="Genomic_DNA"/>
</dbReference>
<protein>
    <submittedName>
        <fullName evidence="1">Uncharacterized protein</fullName>
    </submittedName>
</protein>
<organism evidence="1 2">
    <name type="scientific">Dreissena polymorpha</name>
    <name type="common">Zebra mussel</name>
    <name type="synonym">Mytilus polymorpha</name>
    <dbReference type="NCBI Taxonomy" id="45954"/>
    <lineage>
        <taxon>Eukaryota</taxon>
        <taxon>Metazoa</taxon>
        <taxon>Spiralia</taxon>
        <taxon>Lophotrochozoa</taxon>
        <taxon>Mollusca</taxon>
        <taxon>Bivalvia</taxon>
        <taxon>Autobranchia</taxon>
        <taxon>Heteroconchia</taxon>
        <taxon>Euheterodonta</taxon>
        <taxon>Imparidentia</taxon>
        <taxon>Neoheterodontei</taxon>
        <taxon>Myida</taxon>
        <taxon>Dreissenoidea</taxon>
        <taxon>Dreissenidae</taxon>
        <taxon>Dreissena</taxon>
    </lineage>
</organism>
<evidence type="ECO:0000313" key="2">
    <source>
        <dbReference type="Proteomes" id="UP000828390"/>
    </source>
</evidence>
<gene>
    <name evidence="1" type="ORF">DPMN_093544</name>
</gene>
<reference evidence="1" key="1">
    <citation type="journal article" date="2019" name="bioRxiv">
        <title>The Genome of the Zebra Mussel, Dreissena polymorpha: A Resource for Invasive Species Research.</title>
        <authorList>
            <person name="McCartney M.A."/>
            <person name="Auch B."/>
            <person name="Kono T."/>
            <person name="Mallez S."/>
            <person name="Zhang Y."/>
            <person name="Obille A."/>
            <person name="Becker A."/>
            <person name="Abrahante J.E."/>
            <person name="Garbe J."/>
            <person name="Badalamenti J.P."/>
            <person name="Herman A."/>
            <person name="Mangelson H."/>
            <person name="Liachko I."/>
            <person name="Sullivan S."/>
            <person name="Sone E.D."/>
            <person name="Koren S."/>
            <person name="Silverstein K.A.T."/>
            <person name="Beckman K.B."/>
            <person name="Gohl D.M."/>
        </authorList>
    </citation>
    <scope>NUCLEOTIDE SEQUENCE</scope>
    <source>
        <strain evidence="1">Duluth1</strain>
        <tissue evidence="1">Whole animal</tissue>
    </source>
</reference>
<sequence length="52" mass="5668">MQRSFQPLFIVASVLARTCKRSRLKRDGNSGTARLPVWRSYGADMGPGAGPC</sequence>
<accession>A0A9D4L5Y2</accession>
<name>A0A9D4L5Y2_DREPO</name>
<comment type="caution">
    <text evidence="1">The sequence shown here is derived from an EMBL/GenBank/DDBJ whole genome shotgun (WGS) entry which is preliminary data.</text>
</comment>